<protein>
    <recommendedName>
        <fullName evidence="2">histidine kinase</fullName>
        <ecNumber evidence="2">2.7.13.3</ecNumber>
    </recommendedName>
</protein>
<dbReference type="Gene3D" id="3.30.450.20">
    <property type="entry name" value="PAS domain"/>
    <property type="match status" value="3"/>
</dbReference>
<evidence type="ECO:0000313" key="12">
    <source>
        <dbReference type="EMBL" id="GAA4296481.1"/>
    </source>
</evidence>
<dbReference type="SMART" id="SM00091">
    <property type="entry name" value="PAS"/>
    <property type="match status" value="3"/>
</dbReference>
<evidence type="ECO:0000256" key="7">
    <source>
        <dbReference type="ARBA" id="ARBA00022840"/>
    </source>
</evidence>
<evidence type="ECO:0000259" key="10">
    <source>
        <dbReference type="PROSITE" id="PS50109"/>
    </source>
</evidence>
<dbReference type="InterPro" id="IPR003594">
    <property type="entry name" value="HATPase_dom"/>
</dbReference>
<comment type="catalytic activity">
    <reaction evidence="1">
        <text>ATP + protein L-histidine = ADP + protein N-phospho-L-histidine.</text>
        <dbReference type="EC" id="2.7.13.3"/>
    </reaction>
</comment>
<accession>A0ABP8F7I3</accession>
<evidence type="ECO:0000313" key="13">
    <source>
        <dbReference type="Proteomes" id="UP001501844"/>
    </source>
</evidence>
<evidence type="ECO:0000256" key="6">
    <source>
        <dbReference type="ARBA" id="ARBA00022777"/>
    </source>
</evidence>
<dbReference type="InterPro" id="IPR000014">
    <property type="entry name" value="PAS"/>
</dbReference>
<evidence type="ECO:0000256" key="9">
    <source>
        <dbReference type="SAM" id="Coils"/>
    </source>
</evidence>
<dbReference type="NCBIfam" id="TIGR00229">
    <property type="entry name" value="sensory_box"/>
    <property type="match status" value="2"/>
</dbReference>
<organism evidence="12 13">
    <name type="scientific">Nibribacter koreensis</name>
    <dbReference type="NCBI Taxonomy" id="1084519"/>
    <lineage>
        <taxon>Bacteria</taxon>
        <taxon>Pseudomonadati</taxon>
        <taxon>Bacteroidota</taxon>
        <taxon>Cytophagia</taxon>
        <taxon>Cytophagales</taxon>
        <taxon>Hymenobacteraceae</taxon>
        <taxon>Nibribacter</taxon>
    </lineage>
</organism>
<evidence type="ECO:0000256" key="3">
    <source>
        <dbReference type="ARBA" id="ARBA00022553"/>
    </source>
</evidence>
<comment type="caution">
    <text evidence="12">The sequence shown here is derived from an EMBL/GenBank/DDBJ whole genome shotgun (WGS) entry which is preliminary data.</text>
</comment>
<keyword evidence="8" id="KW-0902">Two-component regulatory system</keyword>
<sequence>MTVPATIPIPVSFLDNVPTPTVLVEQTGQLVYSNMAAQKEFGWPAKQKTGETVFALLPGGHGQQLQEAILHVSPQGKSEVQLTGISSKGTSTCTVSIIAHPVDSPYYYLLSFLDNQHSKKNSKRKSAQAAPESYTQEEALLHHSAFVRHSIDGLFAFDQEMRYTLWNPYMEDLTGKPRDQVVGRRVTEVFPYFETTTEYAFFQEALKGEYFQVKRRPAHHAERFHDGYLFPLQDGRQETVGAMCILHEVTQQVLAEEEAQRKDQLLQEAQTLAQTILSNSPVSIFTFVGHDLLITSWNPSMENLSGIAAQDIIGKSAFDFYPDYRSSPIVAQLARVLQGETLQMMNHVSKDGKRVLNIYVRPLLSNQGAVTGGVGHIQNVTEQFQLERKNALAAQEKQLAVLQAVLQTQEEEKKRMAETLHNNLGQLLYGTGMQLKQYLASQKLTKKHQQFLEQIEGMVTEAIKDTKRIAFELMPSLLQDFGLAVALEELALKIAPATVQVRVSVEVGDKRLSSKLEICLYRIVQELLNNAIKHAQAKQVAIHLQRNGKMLEVLVEDDGLGYVHASRPKKSGTGLVTIQNRVNAQRGTWSVISQPGKGTKNHILLPLKK</sequence>
<dbReference type="PANTHER" id="PTHR24421:SF10">
    <property type="entry name" value="NITRATE_NITRITE SENSOR PROTEIN NARQ"/>
    <property type="match status" value="1"/>
</dbReference>
<dbReference type="PROSITE" id="PS50109">
    <property type="entry name" value="HIS_KIN"/>
    <property type="match status" value="1"/>
</dbReference>
<dbReference type="Pfam" id="PF02518">
    <property type="entry name" value="HATPase_c"/>
    <property type="match status" value="1"/>
</dbReference>
<dbReference type="InterPro" id="IPR013656">
    <property type="entry name" value="PAS_4"/>
</dbReference>
<dbReference type="Pfam" id="PF07730">
    <property type="entry name" value="HisKA_3"/>
    <property type="match status" value="1"/>
</dbReference>
<dbReference type="SMART" id="SM00387">
    <property type="entry name" value="HATPase_c"/>
    <property type="match status" value="1"/>
</dbReference>
<evidence type="ECO:0000256" key="2">
    <source>
        <dbReference type="ARBA" id="ARBA00012438"/>
    </source>
</evidence>
<dbReference type="EMBL" id="BAABGX010000001">
    <property type="protein sequence ID" value="GAA4296481.1"/>
    <property type="molecule type" value="Genomic_DNA"/>
</dbReference>
<keyword evidence="5" id="KW-0547">Nucleotide-binding</keyword>
<evidence type="ECO:0000256" key="5">
    <source>
        <dbReference type="ARBA" id="ARBA00022741"/>
    </source>
</evidence>
<evidence type="ECO:0000259" key="11">
    <source>
        <dbReference type="PROSITE" id="PS50112"/>
    </source>
</evidence>
<keyword evidence="4" id="KW-0808">Transferase</keyword>
<dbReference type="PROSITE" id="PS50112">
    <property type="entry name" value="PAS"/>
    <property type="match status" value="2"/>
</dbReference>
<dbReference type="InterPro" id="IPR005467">
    <property type="entry name" value="His_kinase_dom"/>
</dbReference>
<feature type="coiled-coil region" evidence="9">
    <location>
        <begin position="392"/>
        <end position="419"/>
    </location>
</feature>
<dbReference type="SUPFAM" id="SSF55874">
    <property type="entry name" value="ATPase domain of HSP90 chaperone/DNA topoisomerase II/histidine kinase"/>
    <property type="match status" value="1"/>
</dbReference>
<feature type="domain" description="Histidine kinase" evidence="10">
    <location>
        <begin position="520"/>
        <end position="609"/>
    </location>
</feature>
<reference evidence="13" key="1">
    <citation type="journal article" date="2019" name="Int. J. Syst. Evol. Microbiol.">
        <title>The Global Catalogue of Microorganisms (GCM) 10K type strain sequencing project: providing services to taxonomists for standard genome sequencing and annotation.</title>
        <authorList>
            <consortium name="The Broad Institute Genomics Platform"/>
            <consortium name="The Broad Institute Genome Sequencing Center for Infectious Disease"/>
            <person name="Wu L."/>
            <person name="Ma J."/>
        </authorList>
    </citation>
    <scope>NUCLEOTIDE SEQUENCE [LARGE SCALE GENOMIC DNA]</scope>
    <source>
        <strain evidence="13">JCM 17917</strain>
    </source>
</reference>
<dbReference type="CDD" id="cd00130">
    <property type="entry name" value="PAS"/>
    <property type="match status" value="3"/>
</dbReference>
<gene>
    <name evidence="12" type="ORF">GCM10023183_03410</name>
</gene>
<dbReference type="Pfam" id="PF08448">
    <property type="entry name" value="PAS_4"/>
    <property type="match status" value="3"/>
</dbReference>
<keyword evidence="6" id="KW-0418">Kinase</keyword>
<feature type="domain" description="PAS" evidence="11">
    <location>
        <begin position="269"/>
        <end position="340"/>
    </location>
</feature>
<dbReference type="RefSeq" id="WP_345161695.1">
    <property type="nucleotide sequence ID" value="NZ_BAABGX010000001.1"/>
</dbReference>
<keyword evidence="9" id="KW-0175">Coiled coil</keyword>
<dbReference type="InterPro" id="IPR035965">
    <property type="entry name" value="PAS-like_dom_sf"/>
</dbReference>
<dbReference type="CDD" id="cd16917">
    <property type="entry name" value="HATPase_UhpB-NarQ-NarX-like"/>
    <property type="match status" value="1"/>
</dbReference>
<dbReference type="Gene3D" id="1.20.5.1930">
    <property type="match status" value="1"/>
</dbReference>
<dbReference type="InterPro" id="IPR050482">
    <property type="entry name" value="Sensor_HK_TwoCompSys"/>
</dbReference>
<keyword evidence="7" id="KW-0067">ATP-binding</keyword>
<dbReference type="Proteomes" id="UP001501844">
    <property type="component" value="Unassembled WGS sequence"/>
</dbReference>
<dbReference type="PANTHER" id="PTHR24421">
    <property type="entry name" value="NITRATE/NITRITE SENSOR PROTEIN NARX-RELATED"/>
    <property type="match status" value="1"/>
</dbReference>
<dbReference type="InterPro" id="IPR011712">
    <property type="entry name" value="Sig_transdc_His_kin_sub3_dim/P"/>
</dbReference>
<keyword evidence="3" id="KW-0597">Phosphoprotein</keyword>
<dbReference type="Gene3D" id="3.30.565.10">
    <property type="entry name" value="Histidine kinase-like ATPase, C-terminal domain"/>
    <property type="match status" value="1"/>
</dbReference>
<dbReference type="SUPFAM" id="SSF55785">
    <property type="entry name" value="PYP-like sensor domain (PAS domain)"/>
    <property type="match status" value="3"/>
</dbReference>
<name>A0ABP8F7I3_9BACT</name>
<dbReference type="InterPro" id="IPR036890">
    <property type="entry name" value="HATPase_C_sf"/>
</dbReference>
<dbReference type="EC" id="2.7.13.3" evidence="2"/>
<feature type="domain" description="PAS" evidence="11">
    <location>
        <begin position="152"/>
        <end position="209"/>
    </location>
</feature>
<proteinExistence type="predicted"/>
<evidence type="ECO:0000256" key="8">
    <source>
        <dbReference type="ARBA" id="ARBA00023012"/>
    </source>
</evidence>
<keyword evidence="13" id="KW-1185">Reference proteome</keyword>
<evidence type="ECO:0000256" key="1">
    <source>
        <dbReference type="ARBA" id="ARBA00000085"/>
    </source>
</evidence>
<evidence type="ECO:0000256" key="4">
    <source>
        <dbReference type="ARBA" id="ARBA00022679"/>
    </source>
</evidence>